<reference evidence="1 2" key="1">
    <citation type="journal article" date="2016" name="Nat. Commun.">
        <title>Thousands of microbial genomes shed light on interconnected biogeochemical processes in an aquifer system.</title>
        <authorList>
            <person name="Anantharaman K."/>
            <person name="Brown C.T."/>
            <person name="Hug L.A."/>
            <person name="Sharon I."/>
            <person name="Castelle C.J."/>
            <person name="Probst A.J."/>
            <person name="Thomas B.C."/>
            <person name="Singh A."/>
            <person name="Wilkins M.J."/>
            <person name="Karaoz U."/>
            <person name="Brodie E.L."/>
            <person name="Williams K.H."/>
            <person name="Hubbard S.S."/>
            <person name="Banfield J.F."/>
        </authorList>
    </citation>
    <scope>NUCLEOTIDE SEQUENCE [LARGE SCALE GENOMIC DNA]</scope>
</reference>
<name>A0A1F6DEQ7_9BACT</name>
<protein>
    <recommendedName>
        <fullName evidence="3">Ribbon-helix-helix protein CopG domain-containing protein</fullName>
    </recommendedName>
</protein>
<evidence type="ECO:0000313" key="1">
    <source>
        <dbReference type="EMBL" id="OGG59846.1"/>
    </source>
</evidence>
<sequence length="68" mass="7365">MSTISVPLSKEHEEKLDHLVGAGVASTRAGVMRKALEKLAEDAAVEAVLRAEREPSLKGDLDDLLKRI</sequence>
<evidence type="ECO:0008006" key="3">
    <source>
        <dbReference type="Google" id="ProtNLM"/>
    </source>
</evidence>
<proteinExistence type="predicted"/>
<organism evidence="1 2">
    <name type="scientific">Candidatus Kaiserbacteria bacterium RIFCSPHIGHO2_01_FULL_56_24</name>
    <dbReference type="NCBI Taxonomy" id="1798487"/>
    <lineage>
        <taxon>Bacteria</taxon>
        <taxon>Candidatus Kaiseribacteriota</taxon>
    </lineage>
</organism>
<dbReference type="EMBL" id="MFLA01000016">
    <property type="protein sequence ID" value="OGG59846.1"/>
    <property type="molecule type" value="Genomic_DNA"/>
</dbReference>
<dbReference type="AlphaFoldDB" id="A0A1F6DEQ7"/>
<accession>A0A1F6DEQ7</accession>
<comment type="caution">
    <text evidence="1">The sequence shown here is derived from an EMBL/GenBank/DDBJ whole genome shotgun (WGS) entry which is preliminary data.</text>
</comment>
<dbReference type="Proteomes" id="UP000176377">
    <property type="component" value="Unassembled WGS sequence"/>
</dbReference>
<gene>
    <name evidence="1" type="ORF">A2765_04645</name>
</gene>
<evidence type="ECO:0000313" key="2">
    <source>
        <dbReference type="Proteomes" id="UP000176377"/>
    </source>
</evidence>